<feature type="chain" id="PRO_5007894309" evidence="1">
    <location>
        <begin position="21"/>
        <end position="195"/>
    </location>
</feature>
<dbReference type="EMBL" id="AZHD01000004">
    <property type="protein sequence ID" value="OAA64729.1"/>
    <property type="molecule type" value="Genomic_DNA"/>
</dbReference>
<organism evidence="2 3">
    <name type="scientific">Niveomyces insectorum RCEF 264</name>
    <dbReference type="NCBI Taxonomy" id="1081102"/>
    <lineage>
        <taxon>Eukaryota</taxon>
        <taxon>Fungi</taxon>
        <taxon>Dikarya</taxon>
        <taxon>Ascomycota</taxon>
        <taxon>Pezizomycotina</taxon>
        <taxon>Sordariomycetes</taxon>
        <taxon>Hypocreomycetidae</taxon>
        <taxon>Hypocreales</taxon>
        <taxon>Cordycipitaceae</taxon>
        <taxon>Niveomyces</taxon>
    </lineage>
</organism>
<evidence type="ECO:0000256" key="1">
    <source>
        <dbReference type="SAM" id="SignalP"/>
    </source>
</evidence>
<proteinExistence type="predicted"/>
<keyword evidence="3" id="KW-1185">Reference proteome</keyword>
<comment type="caution">
    <text evidence="2">The sequence shown here is derived from an EMBL/GenBank/DDBJ whole genome shotgun (WGS) entry which is preliminary data.</text>
</comment>
<sequence>MHVITSTVVAALTWWGFLWGAQEGIDNSTETASRQLRLNALCHLQYNLWLLSRPHTCAIMLTLPDAPSSWSALRHTPPTLPWPMLPHELLDVKPASITNLEPAERQYVLTLAWEKRSVAILLQKTSSGTSTWARSPLFKRKPQLPAVDHSTLEGQLVRLAGLAADALSDEETWNLARAERLHAVCYDVWDIVPLA</sequence>
<evidence type="ECO:0000313" key="3">
    <source>
        <dbReference type="Proteomes" id="UP000076874"/>
    </source>
</evidence>
<dbReference type="Proteomes" id="UP000076874">
    <property type="component" value="Unassembled WGS sequence"/>
</dbReference>
<feature type="signal peptide" evidence="1">
    <location>
        <begin position="1"/>
        <end position="20"/>
    </location>
</feature>
<dbReference type="AlphaFoldDB" id="A0A167XAK9"/>
<reference evidence="2 3" key="1">
    <citation type="journal article" date="2016" name="Genome Biol. Evol.">
        <title>Divergent and convergent evolution of fungal pathogenicity.</title>
        <authorList>
            <person name="Shang Y."/>
            <person name="Xiao G."/>
            <person name="Zheng P."/>
            <person name="Cen K."/>
            <person name="Zhan S."/>
            <person name="Wang C."/>
        </authorList>
    </citation>
    <scope>NUCLEOTIDE SEQUENCE [LARGE SCALE GENOMIC DNA]</scope>
    <source>
        <strain evidence="2 3">RCEF 264</strain>
    </source>
</reference>
<keyword evidence="1" id="KW-0732">Signal</keyword>
<name>A0A167XAK9_9HYPO</name>
<protein>
    <submittedName>
        <fullName evidence="2">Uncharacterized protein</fullName>
    </submittedName>
</protein>
<accession>A0A167XAK9</accession>
<evidence type="ECO:0000313" key="2">
    <source>
        <dbReference type="EMBL" id="OAA64729.1"/>
    </source>
</evidence>
<gene>
    <name evidence="2" type="ORF">SPI_03376</name>
</gene>